<evidence type="ECO:0000313" key="2">
    <source>
        <dbReference type="EMBL" id="KAJ4441961.1"/>
    </source>
</evidence>
<feature type="region of interest" description="Disordered" evidence="1">
    <location>
        <begin position="202"/>
        <end position="254"/>
    </location>
</feature>
<protein>
    <submittedName>
        <fullName evidence="2">Uncharacterized protein</fullName>
    </submittedName>
</protein>
<feature type="compositionally biased region" description="Basic and acidic residues" evidence="1">
    <location>
        <begin position="65"/>
        <end position="77"/>
    </location>
</feature>
<gene>
    <name evidence="2" type="ORF">ANN_11825</name>
</gene>
<dbReference type="EMBL" id="JAJSOF020000015">
    <property type="protein sequence ID" value="KAJ4441961.1"/>
    <property type="molecule type" value="Genomic_DNA"/>
</dbReference>
<organism evidence="2 3">
    <name type="scientific">Periplaneta americana</name>
    <name type="common">American cockroach</name>
    <name type="synonym">Blatta americana</name>
    <dbReference type="NCBI Taxonomy" id="6978"/>
    <lineage>
        <taxon>Eukaryota</taxon>
        <taxon>Metazoa</taxon>
        <taxon>Ecdysozoa</taxon>
        <taxon>Arthropoda</taxon>
        <taxon>Hexapoda</taxon>
        <taxon>Insecta</taxon>
        <taxon>Pterygota</taxon>
        <taxon>Neoptera</taxon>
        <taxon>Polyneoptera</taxon>
        <taxon>Dictyoptera</taxon>
        <taxon>Blattodea</taxon>
        <taxon>Blattoidea</taxon>
        <taxon>Blattidae</taxon>
        <taxon>Blattinae</taxon>
        <taxon>Periplaneta</taxon>
    </lineage>
</organism>
<feature type="compositionally biased region" description="Basic and acidic residues" evidence="1">
    <location>
        <begin position="117"/>
        <end position="126"/>
    </location>
</feature>
<feature type="compositionally biased region" description="Polar residues" evidence="1">
    <location>
        <begin position="245"/>
        <end position="254"/>
    </location>
</feature>
<accession>A0ABQ8T7K3</accession>
<feature type="region of interest" description="Disordered" evidence="1">
    <location>
        <begin position="56"/>
        <end position="77"/>
    </location>
</feature>
<comment type="caution">
    <text evidence="2">The sequence shown here is derived from an EMBL/GenBank/DDBJ whole genome shotgun (WGS) entry which is preliminary data.</text>
</comment>
<feature type="region of interest" description="Disordered" evidence="1">
    <location>
        <begin position="93"/>
        <end position="145"/>
    </location>
</feature>
<name>A0ABQ8T7K3_PERAM</name>
<reference evidence="2 3" key="1">
    <citation type="journal article" date="2022" name="Allergy">
        <title>Genome assembly and annotation of Periplaneta americana reveal a comprehensive cockroach allergen profile.</title>
        <authorList>
            <person name="Wang L."/>
            <person name="Xiong Q."/>
            <person name="Saelim N."/>
            <person name="Wang L."/>
            <person name="Nong W."/>
            <person name="Wan A.T."/>
            <person name="Shi M."/>
            <person name="Liu X."/>
            <person name="Cao Q."/>
            <person name="Hui J.H.L."/>
            <person name="Sookrung N."/>
            <person name="Leung T.F."/>
            <person name="Tungtrongchitr A."/>
            <person name="Tsui S.K.W."/>
        </authorList>
    </citation>
    <scope>NUCLEOTIDE SEQUENCE [LARGE SCALE GENOMIC DNA]</scope>
    <source>
        <strain evidence="2">PWHHKU_190912</strain>
    </source>
</reference>
<dbReference type="Proteomes" id="UP001148838">
    <property type="component" value="Unassembled WGS sequence"/>
</dbReference>
<keyword evidence="3" id="KW-1185">Reference proteome</keyword>
<evidence type="ECO:0000313" key="3">
    <source>
        <dbReference type="Proteomes" id="UP001148838"/>
    </source>
</evidence>
<proteinExistence type="predicted"/>
<evidence type="ECO:0000256" key="1">
    <source>
        <dbReference type="SAM" id="MobiDB-lite"/>
    </source>
</evidence>
<feature type="compositionally biased region" description="Polar residues" evidence="1">
    <location>
        <begin position="127"/>
        <end position="136"/>
    </location>
</feature>
<sequence length="254" mass="28761">MAAEVEEQFESALKTIMKATETNGYLKQDMQDEIHKAVSRIKICFASLKDMLNDNIKGNSTPQGEVKEQQTHTSHKIEERSVVGQVAPSIGETHETTSTNQHVTPGGPELNLIDTQEPSKIKEDSRGNLSDNQSLDKPTDQTEKTCKNTEIEKRISEQVNHQIQIAIENLSNNIKKMIRDEIKNATQQGPEPQTPTAIQLEASFEAERNNMERDEDNEGFTRVQGRRRRERQTQEGNTESEEIDSSPTTENTWK</sequence>